<evidence type="ECO:0000313" key="5">
    <source>
        <dbReference type="Proteomes" id="UP000278031"/>
    </source>
</evidence>
<dbReference type="InterPro" id="IPR050097">
    <property type="entry name" value="Ferredoxin-NADP_redctase_2"/>
</dbReference>
<comment type="caution">
    <text evidence="4">The sequence shown here is derived from an EMBL/GenBank/DDBJ whole genome shotgun (WGS) entry which is preliminary data.</text>
</comment>
<dbReference type="Pfam" id="PF07992">
    <property type="entry name" value="Pyr_redox_2"/>
    <property type="match status" value="1"/>
</dbReference>
<proteinExistence type="predicted"/>
<gene>
    <name evidence="4" type="ORF">DRO04_01735</name>
</gene>
<keyword evidence="1" id="KW-0285">Flavoprotein</keyword>
<dbReference type="AlphaFoldDB" id="A0A497JIS5"/>
<accession>A0A497JIS5</accession>
<evidence type="ECO:0000259" key="3">
    <source>
        <dbReference type="Pfam" id="PF07992"/>
    </source>
</evidence>
<reference evidence="4 5" key="1">
    <citation type="submission" date="2018-06" db="EMBL/GenBank/DDBJ databases">
        <title>Extensive metabolic versatility and redundancy in microbially diverse, dynamic hydrothermal sediments.</title>
        <authorList>
            <person name="Dombrowski N."/>
            <person name="Teske A."/>
            <person name="Baker B.J."/>
        </authorList>
    </citation>
    <scope>NUCLEOTIDE SEQUENCE [LARGE SCALE GENOMIC DNA]</scope>
    <source>
        <strain evidence="4">B51_G17</strain>
    </source>
</reference>
<keyword evidence="2" id="KW-0560">Oxidoreductase</keyword>
<dbReference type="PRINTS" id="PR00368">
    <property type="entry name" value="FADPNR"/>
</dbReference>
<dbReference type="PRINTS" id="PR00469">
    <property type="entry name" value="PNDRDTASEII"/>
</dbReference>
<feature type="non-terminal residue" evidence="4">
    <location>
        <position position="1"/>
    </location>
</feature>
<sequence>EKKLERVKLKISKENSEEIKEIPLDFLFIEIGSVPNTVLLKDLNVKLDERNFILCNEKQETSISGVFACGDITSNIQLRQAITAAAQGAIAAHSAYLYLQKKK</sequence>
<dbReference type="Gene3D" id="3.50.50.60">
    <property type="entry name" value="FAD/NAD(P)-binding domain"/>
    <property type="match status" value="1"/>
</dbReference>
<evidence type="ECO:0000313" key="4">
    <source>
        <dbReference type="EMBL" id="RLG70541.1"/>
    </source>
</evidence>
<dbReference type="SUPFAM" id="SSF51905">
    <property type="entry name" value="FAD/NAD(P)-binding domain"/>
    <property type="match status" value="1"/>
</dbReference>
<dbReference type="InterPro" id="IPR036188">
    <property type="entry name" value="FAD/NAD-bd_sf"/>
</dbReference>
<evidence type="ECO:0000256" key="2">
    <source>
        <dbReference type="ARBA" id="ARBA00023002"/>
    </source>
</evidence>
<feature type="domain" description="FAD/NAD(P)-binding" evidence="3">
    <location>
        <begin position="17"/>
        <end position="88"/>
    </location>
</feature>
<dbReference type="GO" id="GO:0016491">
    <property type="term" value="F:oxidoreductase activity"/>
    <property type="evidence" value="ECO:0007669"/>
    <property type="project" value="UniProtKB-KW"/>
</dbReference>
<organism evidence="4 5">
    <name type="scientific">Candidatus Iainarchaeum sp</name>
    <dbReference type="NCBI Taxonomy" id="3101447"/>
    <lineage>
        <taxon>Archaea</taxon>
        <taxon>Candidatus Iainarchaeota</taxon>
        <taxon>Candidatus Iainarchaeia</taxon>
        <taxon>Candidatus Iainarchaeales</taxon>
        <taxon>Candidatus Iainarchaeaceae</taxon>
        <taxon>Candidatus Iainarchaeum</taxon>
    </lineage>
</organism>
<protein>
    <submittedName>
        <fullName evidence="4">Thioredoxin reductase (NADPH)</fullName>
    </submittedName>
</protein>
<name>A0A497JIS5_9ARCH</name>
<dbReference type="Proteomes" id="UP000278031">
    <property type="component" value="Unassembled WGS sequence"/>
</dbReference>
<dbReference type="InterPro" id="IPR023753">
    <property type="entry name" value="FAD/NAD-binding_dom"/>
</dbReference>
<dbReference type="EMBL" id="QMWP01000053">
    <property type="protein sequence ID" value="RLG70541.1"/>
    <property type="molecule type" value="Genomic_DNA"/>
</dbReference>
<dbReference type="PANTHER" id="PTHR48105">
    <property type="entry name" value="THIOREDOXIN REDUCTASE 1-RELATED-RELATED"/>
    <property type="match status" value="1"/>
</dbReference>
<evidence type="ECO:0000256" key="1">
    <source>
        <dbReference type="ARBA" id="ARBA00022630"/>
    </source>
</evidence>